<reference evidence="2" key="1">
    <citation type="submission" date="2019-02" db="EMBL/GenBank/DDBJ databases">
        <title>Draft genome sequence of Dolichospermum planctonicum NIES-80.</title>
        <authorList>
            <person name="Yamaguchi H."/>
            <person name="Suzuki S."/>
            <person name="Kawachi M."/>
        </authorList>
    </citation>
    <scope>NUCLEOTIDE SEQUENCE [LARGE SCALE GENOMIC DNA]</scope>
    <source>
        <strain evidence="2">NIES-80</strain>
    </source>
</reference>
<name>A0A480AEI2_9CYAN</name>
<dbReference type="AlphaFoldDB" id="A0A480AEI2"/>
<dbReference type="Proteomes" id="UP000299367">
    <property type="component" value="Unassembled WGS sequence"/>
</dbReference>
<evidence type="ECO:0000313" key="1">
    <source>
        <dbReference type="EMBL" id="GCL43540.1"/>
    </source>
</evidence>
<protein>
    <submittedName>
        <fullName evidence="1">Uncharacterized protein</fullName>
    </submittedName>
</protein>
<gene>
    <name evidence="1" type="ORF">NIES80_32560</name>
</gene>
<evidence type="ECO:0000313" key="2">
    <source>
        <dbReference type="Proteomes" id="UP000299367"/>
    </source>
</evidence>
<proteinExistence type="predicted"/>
<accession>A0A480AEI2</accession>
<dbReference type="EMBL" id="BJCF01000043">
    <property type="protein sequence ID" value="GCL43540.1"/>
    <property type="molecule type" value="Genomic_DNA"/>
</dbReference>
<dbReference type="RefSeq" id="WP_137909012.1">
    <property type="nucleotide sequence ID" value="NZ_BJCF01000043.1"/>
</dbReference>
<dbReference type="OrthoDB" id="489741at2"/>
<comment type="caution">
    <text evidence="1">The sequence shown here is derived from an EMBL/GenBank/DDBJ whole genome shotgun (WGS) entry which is preliminary data.</text>
</comment>
<organism evidence="1 2">
    <name type="scientific">Dolichospermum planctonicum</name>
    <dbReference type="NCBI Taxonomy" id="136072"/>
    <lineage>
        <taxon>Bacteria</taxon>
        <taxon>Bacillati</taxon>
        <taxon>Cyanobacteriota</taxon>
        <taxon>Cyanophyceae</taxon>
        <taxon>Nostocales</taxon>
        <taxon>Aphanizomenonaceae</taxon>
        <taxon>Dolichospermum</taxon>
    </lineage>
</organism>
<sequence length="88" mass="10093">MAKILQSNTDIYQIDVKLLLEDITPEQTEVFLGGYCDIDLFKNKLKKQNISGDDKYSKQKINSIDNSKKTYFNGVSIPRKGNTVIIYE</sequence>